<dbReference type="CDD" id="cd11709">
    <property type="entry name" value="SPRY"/>
    <property type="match status" value="1"/>
</dbReference>
<feature type="region of interest" description="Disordered" evidence="1">
    <location>
        <begin position="1207"/>
        <end position="1274"/>
    </location>
</feature>
<dbReference type="OrthoDB" id="5599586at2759"/>
<feature type="compositionally biased region" description="Basic and acidic residues" evidence="1">
    <location>
        <begin position="41"/>
        <end position="51"/>
    </location>
</feature>
<feature type="region of interest" description="Disordered" evidence="1">
    <location>
        <begin position="41"/>
        <end position="62"/>
    </location>
</feature>
<feature type="region of interest" description="Disordered" evidence="1">
    <location>
        <begin position="1149"/>
        <end position="1190"/>
    </location>
</feature>
<evidence type="ECO:0000259" key="2">
    <source>
        <dbReference type="Pfam" id="PF00622"/>
    </source>
</evidence>
<feature type="compositionally biased region" description="Basic and acidic residues" evidence="1">
    <location>
        <begin position="1257"/>
        <end position="1266"/>
    </location>
</feature>
<reference evidence="4" key="2">
    <citation type="submission" date="2009-11" db="EMBL/GenBank/DDBJ databases">
        <title>The Genome Sequence of Allomyces macrogynus strain ATCC 38327.</title>
        <authorList>
            <consortium name="The Broad Institute Genome Sequencing Platform"/>
            <person name="Russ C."/>
            <person name="Cuomo C."/>
            <person name="Shea T."/>
            <person name="Young S.K."/>
            <person name="Zeng Q."/>
            <person name="Koehrsen M."/>
            <person name="Haas B."/>
            <person name="Borodovsky M."/>
            <person name="Guigo R."/>
            <person name="Alvarado L."/>
            <person name="Berlin A."/>
            <person name="Borenstein D."/>
            <person name="Chen Z."/>
            <person name="Engels R."/>
            <person name="Freedman E."/>
            <person name="Gellesch M."/>
            <person name="Goldberg J."/>
            <person name="Griggs A."/>
            <person name="Gujja S."/>
            <person name="Heiman D."/>
            <person name="Hepburn T."/>
            <person name="Howarth C."/>
            <person name="Jen D."/>
            <person name="Larson L."/>
            <person name="Lewis B."/>
            <person name="Mehta T."/>
            <person name="Park D."/>
            <person name="Pearson M."/>
            <person name="Roberts A."/>
            <person name="Saif S."/>
            <person name="Shenoy N."/>
            <person name="Sisk P."/>
            <person name="Stolte C."/>
            <person name="Sykes S."/>
            <person name="Walk T."/>
            <person name="White J."/>
            <person name="Yandava C."/>
            <person name="Burger G."/>
            <person name="Gray M.W."/>
            <person name="Holland P.W.H."/>
            <person name="King N."/>
            <person name="Lang F.B.F."/>
            <person name="Roger A.J."/>
            <person name="Ruiz-Trillo I."/>
            <person name="Lander E."/>
            <person name="Nusbaum C."/>
        </authorList>
    </citation>
    <scope>NUCLEOTIDE SEQUENCE [LARGE SCALE GENOMIC DNA]</scope>
    <source>
        <strain evidence="4">ATCC 38327</strain>
    </source>
</reference>
<feature type="compositionally biased region" description="Acidic residues" evidence="1">
    <location>
        <begin position="1154"/>
        <end position="1183"/>
    </location>
</feature>
<feature type="compositionally biased region" description="Low complexity" evidence="1">
    <location>
        <begin position="1220"/>
        <end position="1233"/>
    </location>
</feature>
<dbReference type="InterPro" id="IPR043136">
    <property type="entry name" value="B30.2/SPRY_sf"/>
</dbReference>
<dbReference type="InterPro" id="IPR016024">
    <property type="entry name" value="ARM-type_fold"/>
</dbReference>
<evidence type="ECO:0000256" key="1">
    <source>
        <dbReference type="SAM" id="MobiDB-lite"/>
    </source>
</evidence>
<dbReference type="Gene3D" id="2.60.120.920">
    <property type="match status" value="1"/>
</dbReference>
<proteinExistence type="predicted"/>
<gene>
    <name evidence="3" type="ORF">AMAG_07205</name>
</gene>
<feature type="domain" description="SPRY" evidence="2">
    <location>
        <begin position="859"/>
        <end position="972"/>
    </location>
</feature>
<dbReference type="InterPro" id="IPR003877">
    <property type="entry name" value="SPRY_dom"/>
</dbReference>
<sequence>MPRFPTTMSKRTIATALLVSLSVTASLASLVLIARAVSAHRNQDKTNEQNDHKRRRALRASNHASDKLDVANMFDGKLSEEDLRFICDTFNFLDEPPANEEERNEAITRANNLCAALPLSDDDKETLVHALRAKDDETRFTAHCLVSGLIENYDHALTLANDLLNHIVRHLAAEPHLPTHILLADMVSVYVRQDPTLAAVMAGFTGVMRHLLSCAIDTNSTSPALMNRSRNGLIRTIVNLPSPSALLDNKFLFRLGQPLAKELKSDKPHPTATPNAAYLLQLICQRANDDDWLLHLDDWMQSVNLSKLVLALLHEKRFTDPDHIESFVNCAYAIITTIFNQSSDAIAPLVKNGEEFLAAFFDNFRPQYFDTARPALACVIYESDELADLLVEKGYIEKCFPSHESIPDSMIKLTMLHTLMTLQPKDATIAEFERLDLFNLAAARLADRPAASSFLRTFCPNPSVLHDALISALANRADTPIDHDPHSGDSSSYHPSAELALFIVADDHLEAHQADAEKFADMAVDLVDNGKLLHVIRRLLRVCGPSVRERREIARVLCTLSRAMPDRVDDLVALHHEPLLAQIHSLLAEVLPMATQIVQANRRGQRLDDLLAVATARLERVEVLWFAVAHHLHPAQVAQLWEGGDEAAHMTVAEILDLCGALLKLYVTDSQGRAFPLVRLADPLDTYVQKHGLAYSDLADEFRADLGMGERSQFILDVLYAPFVILSALVSYDNLRDRVLEYLPLLAFNSSRFAYEALGRDATTVLFKAPWSDAKQYHELAMMRYPTCMGGSSSDVRAHRIINREMVSRIIVRTRTRDTVHWARVSGAAETGVRGNLVLNMTHMLNSAIASHGVTSRGKYAFTVTTTHEQDVFIGWATRDAVLASGTQFGWDKEAYAVSFHAGVAMHDAKTRVTNEYLMGMGTLQCMIDLDEGTVLACIAGKQPHVVFRGVDTNKIWFPCVTVQPNHSIVTDFSASGVWKSYVPLAFAVAAPEGTFPVVPLDEEVAAVTPHKRVDVGALEVPPKEDEVVAALPCYPKFYFEVDIVPNDLIAVGFQDSGRAYLWVAAPELEMVVVFPCADVESSTEWMCGIPSLVALLSVGQDMEVPQVISVTATDGENGGMNVKVALAGEPHDGMLVLYSYERFGKEEAKKGEDDAESWADVDETADGDAENVVEEEGEEEETGKDADAAKEADAAMNEALGDGDAAVSAETPANGDSSAVETDAPEPAAPTASIPTSSDTPPASLRRARIGCGIGHTHDPTHLLDLDTDNPSETDLESAETVLCIVKHGQLRAKDRIVVTKSFSAGTQDGAGMLHPVVLGGSMPTVHLHVGGDMTCALVKDRRVFAVQADQWGLNLDHV</sequence>
<dbReference type="Proteomes" id="UP000054350">
    <property type="component" value="Unassembled WGS sequence"/>
</dbReference>
<dbReference type="VEuPathDB" id="FungiDB:AMAG_07205"/>
<organism evidence="3 4">
    <name type="scientific">Allomyces macrogynus (strain ATCC 38327)</name>
    <name type="common">Allomyces javanicus var. macrogynus</name>
    <dbReference type="NCBI Taxonomy" id="578462"/>
    <lineage>
        <taxon>Eukaryota</taxon>
        <taxon>Fungi</taxon>
        <taxon>Fungi incertae sedis</taxon>
        <taxon>Blastocladiomycota</taxon>
        <taxon>Blastocladiomycetes</taxon>
        <taxon>Blastocladiales</taxon>
        <taxon>Blastocladiaceae</taxon>
        <taxon>Allomyces</taxon>
    </lineage>
</organism>
<evidence type="ECO:0000313" key="3">
    <source>
        <dbReference type="EMBL" id="KNE61938.1"/>
    </source>
</evidence>
<keyword evidence="4" id="KW-1185">Reference proteome</keyword>
<dbReference type="Pfam" id="PF00622">
    <property type="entry name" value="SPRY"/>
    <property type="match status" value="1"/>
</dbReference>
<dbReference type="SUPFAM" id="SSF49899">
    <property type="entry name" value="Concanavalin A-like lectins/glucanases"/>
    <property type="match status" value="1"/>
</dbReference>
<protein>
    <recommendedName>
        <fullName evidence="2">SPRY domain-containing protein</fullName>
    </recommendedName>
</protein>
<name>A0A0L0SHE8_ALLM3</name>
<dbReference type="InterPro" id="IPR013320">
    <property type="entry name" value="ConA-like_dom_sf"/>
</dbReference>
<reference evidence="3 4" key="1">
    <citation type="submission" date="2009-11" db="EMBL/GenBank/DDBJ databases">
        <title>Annotation of Allomyces macrogynus ATCC 38327.</title>
        <authorList>
            <consortium name="The Broad Institute Genome Sequencing Platform"/>
            <person name="Russ C."/>
            <person name="Cuomo C."/>
            <person name="Burger G."/>
            <person name="Gray M.W."/>
            <person name="Holland P.W.H."/>
            <person name="King N."/>
            <person name="Lang F.B.F."/>
            <person name="Roger A.J."/>
            <person name="Ruiz-Trillo I."/>
            <person name="Young S.K."/>
            <person name="Zeng Q."/>
            <person name="Gargeya S."/>
            <person name="Fitzgerald M."/>
            <person name="Haas B."/>
            <person name="Abouelleil A."/>
            <person name="Alvarado L."/>
            <person name="Arachchi H.M."/>
            <person name="Berlin A."/>
            <person name="Chapman S.B."/>
            <person name="Gearin G."/>
            <person name="Goldberg J."/>
            <person name="Griggs A."/>
            <person name="Gujja S."/>
            <person name="Hansen M."/>
            <person name="Heiman D."/>
            <person name="Howarth C."/>
            <person name="Larimer J."/>
            <person name="Lui A."/>
            <person name="MacDonald P.J.P."/>
            <person name="McCowen C."/>
            <person name="Montmayeur A."/>
            <person name="Murphy C."/>
            <person name="Neiman D."/>
            <person name="Pearson M."/>
            <person name="Priest M."/>
            <person name="Roberts A."/>
            <person name="Saif S."/>
            <person name="Shea T."/>
            <person name="Sisk P."/>
            <person name="Stolte C."/>
            <person name="Sykes S."/>
            <person name="Wortman J."/>
            <person name="Nusbaum C."/>
            <person name="Birren B."/>
        </authorList>
    </citation>
    <scope>NUCLEOTIDE SEQUENCE [LARGE SCALE GENOMIC DNA]</scope>
    <source>
        <strain evidence="3 4">ATCC 38327</strain>
    </source>
</reference>
<evidence type="ECO:0000313" key="4">
    <source>
        <dbReference type="Proteomes" id="UP000054350"/>
    </source>
</evidence>
<dbReference type="SUPFAM" id="SSF48371">
    <property type="entry name" value="ARM repeat"/>
    <property type="match status" value="1"/>
</dbReference>
<accession>A0A0L0SHE8</accession>
<dbReference type="EMBL" id="GG745339">
    <property type="protein sequence ID" value="KNE61938.1"/>
    <property type="molecule type" value="Genomic_DNA"/>
</dbReference>